<comment type="caution">
    <text evidence="3">The sequence shown here is derived from an EMBL/GenBank/DDBJ whole genome shotgun (WGS) entry which is preliminary data.</text>
</comment>
<feature type="signal peptide" evidence="2">
    <location>
        <begin position="1"/>
        <end position="25"/>
    </location>
</feature>
<protein>
    <submittedName>
        <fullName evidence="3">T9SS C-terminal target domain-containing protein</fullName>
    </submittedName>
</protein>
<gene>
    <name evidence="3" type="ORF">F0P94_15245</name>
</gene>
<accession>A0A5N1ITJ9</accession>
<dbReference type="PROSITE" id="PS51257">
    <property type="entry name" value="PROKAR_LIPOPROTEIN"/>
    <property type="match status" value="1"/>
</dbReference>
<proteinExistence type="predicted"/>
<dbReference type="EMBL" id="VTWT01000008">
    <property type="protein sequence ID" value="KAA9331239.1"/>
    <property type="molecule type" value="Genomic_DNA"/>
</dbReference>
<dbReference type="PANTHER" id="PTHR41339">
    <property type="entry name" value="LIPL48"/>
    <property type="match status" value="1"/>
</dbReference>
<evidence type="ECO:0000256" key="1">
    <source>
        <dbReference type="SAM" id="MobiDB-lite"/>
    </source>
</evidence>
<evidence type="ECO:0000313" key="4">
    <source>
        <dbReference type="Proteomes" id="UP000326570"/>
    </source>
</evidence>
<dbReference type="AlphaFoldDB" id="A0A5N1ITJ9"/>
<feature type="chain" id="PRO_5024811360" evidence="2">
    <location>
        <begin position="26"/>
        <end position="449"/>
    </location>
</feature>
<keyword evidence="2" id="KW-0732">Signal</keyword>
<evidence type="ECO:0000256" key="2">
    <source>
        <dbReference type="SAM" id="SignalP"/>
    </source>
</evidence>
<feature type="region of interest" description="Disordered" evidence="1">
    <location>
        <begin position="29"/>
        <end position="49"/>
    </location>
</feature>
<evidence type="ECO:0000313" key="3">
    <source>
        <dbReference type="EMBL" id="KAA9331239.1"/>
    </source>
</evidence>
<sequence>MEKTMKNLGKFFVMACLVAFTAACGKDDDQGTTVEPGIEQPVGTEELSGNISSDRTLKANTRYVLKGFVYVTNNATLTIEPGTIIKGDKDTDGSLIVERGSKIMAEGTREKPIVFTSNMPKGQRKVGDWGGVIILGNAPVNLPGQPKIEGGVDRPYGGSNAADNSGILKYVRIEYSGIPFQPGNEINGLTLGGVGSGTVIDYVQVSYNGDDSFEMFGGTVNAKHLIAYKNVDDMFDSDNGYSGKLQFLLGVSDPKVADVSKSNGIETDNDSNGSTNLPQTKAQFSNVSLIGPKADANTQIDGNFGQGIHFKKNTGAMVHNSVVAGWPIAINLDGSGVVNNANTGSLFFKNGFISGNTQNFKSTDANFDFNAWFTTHNSFTKTSNADLKLENSFRQTGANYLPGSGSELLSGADFNGLDSFFERVSYRGAFGTTDWTQGWTNFDPQNTDY</sequence>
<dbReference type="Proteomes" id="UP000326570">
    <property type="component" value="Unassembled WGS sequence"/>
</dbReference>
<keyword evidence="4" id="KW-1185">Reference proteome</keyword>
<reference evidence="3 4" key="1">
    <citation type="submission" date="2019-09" db="EMBL/GenBank/DDBJ databases">
        <title>Genome sequence of Adhaeribacter sp. M2.</title>
        <authorList>
            <person name="Srinivasan S."/>
        </authorList>
    </citation>
    <scope>NUCLEOTIDE SEQUENCE [LARGE SCALE GENOMIC DNA]</scope>
    <source>
        <strain evidence="3 4">M2</strain>
    </source>
</reference>
<organism evidence="3 4">
    <name type="scientific">Adhaeribacter soli</name>
    <dbReference type="NCBI Taxonomy" id="2607655"/>
    <lineage>
        <taxon>Bacteria</taxon>
        <taxon>Pseudomonadati</taxon>
        <taxon>Bacteroidota</taxon>
        <taxon>Cytophagia</taxon>
        <taxon>Cytophagales</taxon>
        <taxon>Hymenobacteraceae</taxon>
        <taxon>Adhaeribacter</taxon>
    </lineage>
</organism>
<dbReference type="PANTHER" id="PTHR41339:SF1">
    <property type="entry name" value="SECRETED PROTEIN"/>
    <property type="match status" value="1"/>
</dbReference>
<dbReference type="RefSeq" id="WP_150904762.1">
    <property type="nucleotide sequence ID" value="NZ_VTWT01000008.1"/>
</dbReference>
<name>A0A5N1ITJ9_9BACT</name>